<dbReference type="eggNOG" id="COG0265">
    <property type="taxonomic scope" value="Bacteria"/>
</dbReference>
<feature type="chain" id="PRO_5002794114" evidence="2">
    <location>
        <begin position="22"/>
        <end position="468"/>
    </location>
</feature>
<dbReference type="EMBL" id="CP000934">
    <property type="protein sequence ID" value="ACE82976.1"/>
    <property type="molecule type" value="Genomic_DNA"/>
</dbReference>
<dbReference type="InterPro" id="IPR001940">
    <property type="entry name" value="Peptidase_S1C"/>
</dbReference>
<dbReference type="Gene3D" id="2.40.10.120">
    <property type="match status" value="1"/>
</dbReference>
<evidence type="ECO:0000256" key="2">
    <source>
        <dbReference type="SAM" id="SignalP"/>
    </source>
</evidence>
<dbReference type="InterPro" id="IPR009003">
    <property type="entry name" value="Peptidase_S1_PA"/>
</dbReference>
<accession>B3PI85</accession>
<keyword evidence="2" id="KW-0732">Signal</keyword>
<dbReference type="GO" id="GO:0006508">
    <property type="term" value="P:proteolysis"/>
    <property type="evidence" value="ECO:0007669"/>
    <property type="project" value="InterPro"/>
</dbReference>
<dbReference type="Pfam" id="PF13365">
    <property type="entry name" value="Trypsin_2"/>
    <property type="match status" value="1"/>
</dbReference>
<feature type="region of interest" description="Disordered" evidence="1">
    <location>
        <begin position="435"/>
        <end position="468"/>
    </location>
</feature>
<dbReference type="PANTHER" id="PTHR43019:SF23">
    <property type="entry name" value="PROTEASE DO-LIKE 5, CHLOROPLASTIC"/>
    <property type="match status" value="1"/>
</dbReference>
<protein>
    <submittedName>
        <fullName evidence="3">Trypsin domain protein</fullName>
    </submittedName>
</protein>
<proteinExistence type="predicted"/>
<evidence type="ECO:0000256" key="1">
    <source>
        <dbReference type="SAM" id="MobiDB-lite"/>
    </source>
</evidence>
<gene>
    <name evidence="3" type="ordered locus">CJA_0424</name>
</gene>
<dbReference type="AlphaFoldDB" id="B3PI85"/>
<name>B3PI85_CELJU</name>
<reference evidence="3 4" key="1">
    <citation type="journal article" date="2008" name="J. Bacteriol.">
        <title>Insights into plant cell wall degradation from the genome sequence of the soil bacterium Cellvibrio japonicus.</title>
        <authorList>
            <person name="Deboy R.T."/>
            <person name="Mongodin E.F."/>
            <person name="Fouts D.E."/>
            <person name="Tailford L.E."/>
            <person name="Khouri H."/>
            <person name="Emerson J.B."/>
            <person name="Mohamoud Y."/>
            <person name="Watkins K."/>
            <person name="Henrissat B."/>
            <person name="Gilbert H.J."/>
            <person name="Nelson K.E."/>
        </authorList>
    </citation>
    <scope>NUCLEOTIDE SEQUENCE [LARGE SCALE GENOMIC DNA]</scope>
    <source>
        <strain evidence="3 4">Ueda107</strain>
    </source>
</reference>
<sequence length="468" mass="50504">MKIKHLALAGLLASTCQFTLAQDVASSSEPPSSAAQQLYATAQYDLLQLRVLLKNGDSQSSVGSGFLIGTSNLVVTNYHVVSQIALEPETYLGQYKTTDGNSGSIELLAVDVLHDLAVVRVDRRGSGFFHIPPQGDLAKLDQGERLYSLGNPLDLGFTITEGTYNGISSRGFSDQLMFTGPVNPGMSGGPNITASGELAGVNVAHRRDGELVSFLVPASYVQALLAKVSEDMVPPKDFEPIIGEQLLQHQTIMVDKLLEKPFTLKRLGSYQVPVRESDQVRCWGGSNNSNKGYSSASIHCSMESEIFVSGDLQTGHITLRHKYLHSKKLNAMQFSRLVSSEFGSQVYSTAKSDTITPAACYESFVRTNQLPVRALVCSEAYHQFPGLYDFTLITASTDDPAKNLQSMINILGVSFDNGVRLAEAFLAGLDKAPTTAPLDEAVPLDDAATEEPPGQTPDPDQNAREVLP</sequence>
<dbReference type="SUPFAM" id="SSF50494">
    <property type="entry name" value="Trypsin-like serine proteases"/>
    <property type="match status" value="1"/>
</dbReference>
<dbReference type="STRING" id="498211.CJA_0424"/>
<dbReference type="PANTHER" id="PTHR43019">
    <property type="entry name" value="SERINE ENDOPROTEASE DEGS"/>
    <property type="match status" value="1"/>
</dbReference>
<dbReference type="OrthoDB" id="8581982at2"/>
<dbReference type="PRINTS" id="PR00834">
    <property type="entry name" value="PROTEASES2C"/>
</dbReference>
<evidence type="ECO:0000313" key="4">
    <source>
        <dbReference type="Proteomes" id="UP000001036"/>
    </source>
</evidence>
<keyword evidence="4" id="KW-1185">Reference proteome</keyword>
<dbReference type="RefSeq" id="WP_012486106.1">
    <property type="nucleotide sequence ID" value="NC_010995.1"/>
</dbReference>
<feature type="signal peptide" evidence="2">
    <location>
        <begin position="1"/>
        <end position="21"/>
    </location>
</feature>
<dbReference type="KEGG" id="cja:CJA_0424"/>
<dbReference type="GO" id="GO:0004252">
    <property type="term" value="F:serine-type endopeptidase activity"/>
    <property type="evidence" value="ECO:0007669"/>
    <property type="project" value="InterPro"/>
</dbReference>
<organism evidence="3 4">
    <name type="scientific">Cellvibrio japonicus (strain Ueda107)</name>
    <name type="common">Pseudomonas fluorescens subsp. cellulosa</name>
    <dbReference type="NCBI Taxonomy" id="498211"/>
    <lineage>
        <taxon>Bacteria</taxon>
        <taxon>Pseudomonadati</taxon>
        <taxon>Pseudomonadota</taxon>
        <taxon>Gammaproteobacteria</taxon>
        <taxon>Cellvibrionales</taxon>
        <taxon>Cellvibrionaceae</taxon>
        <taxon>Cellvibrio</taxon>
    </lineage>
</organism>
<dbReference type="HOGENOM" id="CLU_609313_0_0_6"/>
<dbReference type="Proteomes" id="UP000001036">
    <property type="component" value="Chromosome"/>
</dbReference>
<evidence type="ECO:0000313" key="3">
    <source>
        <dbReference type="EMBL" id="ACE82976.1"/>
    </source>
</evidence>